<evidence type="ECO:0000259" key="1">
    <source>
        <dbReference type="Pfam" id="PF14534"/>
    </source>
</evidence>
<accession>A0AA36GJH4</accession>
<protein>
    <recommendedName>
        <fullName evidence="1">DUF4440 domain-containing protein</fullName>
    </recommendedName>
</protein>
<dbReference type="Pfam" id="PF14534">
    <property type="entry name" value="DUF4440"/>
    <property type="match status" value="1"/>
</dbReference>
<reference evidence="2" key="1">
    <citation type="submission" date="2023-07" db="EMBL/GenBank/DDBJ databases">
        <authorList>
            <consortium name="CYATHOMIX"/>
        </authorList>
    </citation>
    <scope>NUCLEOTIDE SEQUENCE</scope>
    <source>
        <strain evidence="2">N/A</strain>
    </source>
</reference>
<dbReference type="SUPFAM" id="SSF54427">
    <property type="entry name" value="NTF2-like"/>
    <property type="match status" value="1"/>
</dbReference>
<dbReference type="Proteomes" id="UP001176961">
    <property type="component" value="Unassembled WGS sequence"/>
</dbReference>
<keyword evidence="3" id="KW-1185">Reference proteome</keyword>
<organism evidence="2 3">
    <name type="scientific">Cylicocyclus nassatus</name>
    <name type="common">Nematode worm</name>
    <dbReference type="NCBI Taxonomy" id="53992"/>
    <lineage>
        <taxon>Eukaryota</taxon>
        <taxon>Metazoa</taxon>
        <taxon>Ecdysozoa</taxon>
        <taxon>Nematoda</taxon>
        <taxon>Chromadorea</taxon>
        <taxon>Rhabditida</taxon>
        <taxon>Rhabditina</taxon>
        <taxon>Rhabditomorpha</taxon>
        <taxon>Strongyloidea</taxon>
        <taxon>Strongylidae</taxon>
        <taxon>Cylicocyclus</taxon>
    </lineage>
</organism>
<gene>
    <name evidence="2" type="ORF">CYNAS_LOCUS833</name>
</gene>
<proteinExistence type="predicted"/>
<dbReference type="Gene3D" id="3.10.450.50">
    <property type="match status" value="1"/>
</dbReference>
<dbReference type="InterPro" id="IPR027843">
    <property type="entry name" value="DUF4440"/>
</dbReference>
<evidence type="ECO:0000313" key="3">
    <source>
        <dbReference type="Proteomes" id="UP001176961"/>
    </source>
</evidence>
<dbReference type="InterPro" id="IPR032710">
    <property type="entry name" value="NTF2-like_dom_sf"/>
</dbReference>
<feature type="domain" description="DUF4440" evidence="1">
    <location>
        <begin position="13"/>
        <end position="117"/>
    </location>
</feature>
<evidence type="ECO:0000313" key="2">
    <source>
        <dbReference type="EMBL" id="CAJ0588850.1"/>
    </source>
</evidence>
<name>A0AA36GJH4_CYLNA</name>
<sequence length="132" mass="15238">MKNEEAAAIMKSVSDAWEKDYYAGKLDKVIEDYFHTDAVVVQKGENAVYGKKVIGEMFNKMSEEYGQVKFERKNEKCCGCDSCICMSCDIIVESPKKGKELGKSFQIWRKEGGKWKVFHDEFEMIKNEKTHV</sequence>
<comment type="caution">
    <text evidence="2">The sequence shown here is derived from an EMBL/GenBank/DDBJ whole genome shotgun (WGS) entry which is preliminary data.</text>
</comment>
<dbReference type="AlphaFoldDB" id="A0AA36GJH4"/>
<dbReference type="EMBL" id="CATQJL010000001">
    <property type="protein sequence ID" value="CAJ0588850.1"/>
    <property type="molecule type" value="Genomic_DNA"/>
</dbReference>